<dbReference type="RefSeq" id="WP_189136448.1">
    <property type="nucleotide sequence ID" value="NZ_BMNK01000001.1"/>
</dbReference>
<keyword evidence="2" id="KW-0804">Transcription</keyword>
<accession>A0A918A0Y9</accession>
<dbReference type="PANTHER" id="PTHR11019:SF199">
    <property type="entry name" value="HTH-TYPE TRANSCRIPTIONAL REGULATOR NIMR"/>
    <property type="match status" value="1"/>
</dbReference>
<organism evidence="4 5">
    <name type="scientific">Nonomuraea glycinis</name>
    <dbReference type="NCBI Taxonomy" id="2047744"/>
    <lineage>
        <taxon>Bacteria</taxon>
        <taxon>Bacillati</taxon>
        <taxon>Actinomycetota</taxon>
        <taxon>Actinomycetes</taxon>
        <taxon>Streptosporangiales</taxon>
        <taxon>Streptosporangiaceae</taxon>
        <taxon>Nonomuraea</taxon>
    </lineage>
</organism>
<sequence>MQNSSQVWDSATMVLELPSRAVIAHHVHDEHQVVYASTGVISVTTSAGSWIAPANRAIWIPAGATHQHRVYGPTKFHGVGLPATGNPLDVDVPAVVEVSPLLRELIIYYTEQPDGTGEPGRSERLLAVLIDQLDVSSQQPIRLPAPRDPRLIEACKLVEENLSTTFDLEDLAQACRSSARTLARLFREEMRMSYVQWRTQLRLYHALRMLADGAQVSTVAHRCGWSAASTFVSVFRRTYGHTPGGRQRAG</sequence>
<dbReference type="GO" id="GO:0003700">
    <property type="term" value="F:DNA-binding transcription factor activity"/>
    <property type="evidence" value="ECO:0007669"/>
    <property type="project" value="InterPro"/>
</dbReference>
<reference evidence="4" key="2">
    <citation type="submission" date="2020-09" db="EMBL/GenBank/DDBJ databases">
        <authorList>
            <person name="Sun Q."/>
            <person name="Zhou Y."/>
        </authorList>
    </citation>
    <scope>NUCLEOTIDE SEQUENCE</scope>
    <source>
        <strain evidence="4">CGMCC 4.7430</strain>
    </source>
</reference>
<dbReference type="CDD" id="cd06124">
    <property type="entry name" value="cupin_NimR-like_N"/>
    <property type="match status" value="1"/>
</dbReference>
<evidence type="ECO:0000259" key="3">
    <source>
        <dbReference type="PROSITE" id="PS01124"/>
    </source>
</evidence>
<gene>
    <name evidence="4" type="ORF">GCM10012278_00970</name>
</gene>
<dbReference type="GO" id="GO:0043565">
    <property type="term" value="F:sequence-specific DNA binding"/>
    <property type="evidence" value="ECO:0007669"/>
    <property type="project" value="InterPro"/>
</dbReference>
<dbReference type="InterPro" id="IPR014710">
    <property type="entry name" value="RmlC-like_jellyroll"/>
</dbReference>
<evidence type="ECO:0000313" key="5">
    <source>
        <dbReference type="Proteomes" id="UP000660745"/>
    </source>
</evidence>
<name>A0A918A0Y9_9ACTN</name>
<comment type="caution">
    <text evidence="4">The sequence shown here is derived from an EMBL/GenBank/DDBJ whole genome shotgun (WGS) entry which is preliminary data.</text>
</comment>
<evidence type="ECO:0000313" key="4">
    <source>
        <dbReference type="EMBL" id="GGP00418.1"/>
    </source>
</evidence>
<dbReference type="Gene3D" id="2.60.120.10">
    <property type="entry name" value="Jelly Rolls"/>
    <property type="match status" value="1"/>
</dbReference>
<dbReference type="EMBL" id="BMNK01000001">
    <property type="protein sequence ID" value="GGP00418.1"/>
    <property type="molecule type" value="Genomic_DNA"/>
</dbReference>
<dbReference type="Pfam" id="PF12833">
    <property type="entry name" value="HTH_18"/>
    <property type="match status" value="1"/>
</dbReference>
<dbReference type="PROSITE" id="PS01124">
    <property type="entry name" value="HTH_ARAC_FAMILY_2"/>
    <property type="match status" value="1"/>
</dbReference>
<dbReference type="SMART" id="SM00342">
    <property type="entry name" value="HTH_ARAC"/>
    <property type="match status" value="1"/>
</dbReference>
<reference evidence="4" key="1">
    <citation type="journal article" date="2014" name="Int. J. Syst. Evol. Microbiol.">
        <title>Complete genome sequence of Corynebacterium casei LMG S-19264T (=DSM 44701T), isolated from a smear-ripened cheese.</title>
        <authorList>
            <consortium name="US DOE Joint Genome Institute (JGI-PGF)"/>
            <person name="Walter F."/>
            <person name="Albersmeier A."/>
            <person name="Kalinowski J."/>
            <person name="Ruckert C."/>
        </authorList>
    </citation>
    <scope>NUCLEOTIDE SEQUENCE</scope>
    <source>
        <strain evidence="4">CGMCC 4.7430</strain>
    </source>
</reference>
<keyword evidence="5" id="KW-1185">Reference proteome</keyword>
<dbReference type="Proteomes" id="UP000660745">
    <property type="component" value="Unassembled WGS sequence"/>
</dbReference>
<keyword evidence="1" id="KW-0805">Transcription regulation</keyword>
<dbReference type="Gene3D" id="1.10.10.60">
    <property type="entry name" value="Homeodomain-like"/>
    <property type="match status" value="1"/>
</dbReference>
<evidence type="ECO:0000256" key="1">
    <source>
        <dbReference type="ARBA" id="ARBA00023015"/>
    </source>
</evidence>
<dbReference type="SUPFAM" id="SSF46689">
    <property type="entry name" value="Homeodomain-like"/>
    <property type="match status" value="1"/>
</dbReference>
<dbReference type="InterPro" id="IPR011051">
    <property type="entry name" value="RmlC_Cupin_sf"/>
</dbReference>
<proteinExistence type="predicted"/>
<protein>
    <submittedName>
        <fullName evidence="4">AraC family transcriptional regulator</fullName>
    </submittedName>
</protein>
<dbReference type="InterPro" id="IPR009057">
    <property type="entry name" value="Homeodomain-like_sf"/>
</dbReference>
<evidence type="ECO:0000256" key="2">
    <source>
        <dbReference type="ARBA" id="ARBA00023163"/>
    </source>
</evidence>
<dbReference type="InterPro" id="IPR018060">
    <property type="entry name" value="HTH_AraC"/>
</dbReference>
<dbReference type="AlphaFoldDB" id="A0A918A0Y9"/>
<dbReference type="SUPFAM" id="SSF51182">
    <property type="entry name" value="RmlC-like cupins"/>
    <property type="match status" value="1"/>
</dbReference>
<dbReference type="PANTHER" id="PTHR11019">
    <property type="entry name" value="HTH-TYPE TRANSCRIPTIONAL REGULATOR NIMR"/>
    <property type="match status" value="1"/>
</dbReference>
<feature type="domain" description="HTH araC/xylS-type" evidence="3">
    <location>
        <begin position="152"/>
        <end position="249"/>
    </location>
</feature>